<evidence type="ECO:0000313" key="6">
    <source>
        <dbReference type="Proteomes" id="UP000606193"/>
    </source>
</evidence>
<dbReference type="PANTHER" id="PTHR43191:SF2">
    <property type="entry name" value="RRNA METHYLTRANSFERASE 3, MITOCHONDRIAL"/>
    <property type="match status" value="1"/>
</dbReference>
<dbReference type="GO" id="GO:0008168">
    <property type="term" value="F:methyltransferase activity"/>
    <property type="evidence" value="ECO:0007669"/>
    <property type="project" value="UniProtKB-KW"/>
</dbReference>
<reference evidence="5 6" key="1">
    <citation type="submission" date="2020-08" db="EMBL/GenBank/DDBJ databases">
        <title>Genome public.</title>
        <authorList>
            <person name="Liu C."/>
            <person name="Sun Q."/>
        </authorList>
    </citation>
    <scope>NUCLEOTIDE SEQUENCE [LARGE SCALE GENOMIC DNA]</scope>
    <source>
        <strain evidence="5 6">NSJ-37</strain>
    </source>
</reference>
<dbReference type="SUPFAM" id="SSF75217">
    <property type="entry name" value="alpha/beta knot"/>
    <property type="match status" value="1"/>
</dbReference>
<feature type="domain" description="RNA 2-O ribose methyltransferase substrate binding" evidence="4">
    <location>
        <begin position="30"/>
        <end position="111"/>
    </location>
</feature>
<protein>
    <submittedName>
        <fullName evidence="5">RNA methyltransferase</fullName>
    </submittedName>
</protein>
<comment type="caution">
    <text evidence="5">The sequence shown here is derived from an EMBL/GenBank/DDBJ whole genome shotgun (WGS) entry which is preliminary data.</text>
</comment>
<dbReference type="SMART" id="SM00967">
    <property type="entry name" value="SpoU_sub_bind"/>
    <property type="match status" value="1"/>
</dbReference>
<dbReference type="InterPro" id="IPR001537">
    <property type="entry name" value="SpoU_MeTrfase"/>
</dbReference>
<dbReference type="RefSeq" id="WP_249297576.1">
    <property type="nucleotide sequence ID" value="NZ_JACRSX010000004.1"/>
</dbReference>
<dbReference type="InterPro" id="IPR029026">
    <property type="entry name" value="tRNA_m1G_MTases_N"/>
</dbReference>
<sequence>MITSENNAKLKEMIKLQKNARHRKKEGVFVAEGIKLVQEAAKYGKLRQVLIRQSLWITKWQEKPENEIAAEFSGNERHVGVDVVPDDLFDQVADTVTPQGILGMVDMPVYSLEEILNSRSRLYLMLDDLRDPGNLGTMIRTSEAAGVAGVIMSKGTVDLFNPKVVRATMGAIFRVPFIYVDSLPETILQMRKKEISVYGTILEESRVYDDPDYTKPSAVVVGNEANGISREVQKCLSGRIHIPMEGSVESLNAAVAAAVVLYEASRQRRKTD</sequence>
<dbReference type="SUPFAM" id="SSF55315">
    <property type="entry name" value="L30e-like"/>
    <property type="match status" value="1"/>
</dbReference>
<organism evidence="5 6">
    <name type="scientific">Jutongia huaianensis</name>
    <dbReference type="NCBI Taxonomy" id="2763668"/>
    <lineage>
        <taxon>Bacteria</taxon>
        <taxon>Bacillati</taxon>
        <taxon>Bacillota</taxon>
        <taxon>Clostridia</taxon>
        <taxon>Lachnospirales</taxon>
        <taxon>Lachnospiraceae</taxon>
        <taxon>Jutongia</taxon>
    </lineage>
</organism>
<dbReference type="InterPro" id="IPR029028">
    <property type="entry name" value="Alpha/beta_knot_MTases"/>
</dbReference>
<dbReference type="InterPro" id="IPR053888">
    <property type="entry name" value="MRM3-like_sub_bind"/>
</dbReference>
<dbReference type="InterPro" id="IPR013123">
    <property type="entry name" value="SpoU_subst-bd"/>
</dbReference>
<evidence type="ECO:0000256" key="2">
    <source>
        <dbReference type="ARBA" id="ARBA00022603"/>
    </source>
</evidence>
<dbReference type="Gene3D" id="3.30.1330.30">
    <property type="match status" value="1"/>
</dbReference>
<keyword evidence="6" id="KW-1185">Reference proteome</keyword>
<keyword evidence="3" id="KW-0808">Transferase</keyword>
<dbReference type="Gene3D" id="3.40.1280.10">
    <property type="match status" value="1"/>
</dbReference>
<dbReference type="Proteomes" id="UP000606193">
    <property type="component" value="Unassembled WGS sequence"/>
</dbReference>
<name>A0ABR7N128_9FIRM</name>
<evidence type="ECO:0000259" key="4">
    <source>
        <dbReference type="SMART" id="SM00967"/>
    </source>
</evidence>
<dbReference type="Pfam" id="PF22435">
    <property type="entry name" value="MRM3-like_sub_bind"/>
    <property type="match status" value="1"/>
</dbReference>
<evidence type="ECO:0000256" key="1">
    <source>
        <dbReference type="ARBA" id="ARBA00007228"/>
    </source>
</evidence>
<dbReference type="PANTHER" id="PTHR43191">
    <property type="entry name" value="RRNA METHYLTRANSFERASE 3"/>
    <property type="match status" value="1"/>
</dbReference>
<comment type="similarity">
    <text evidence="1">Belongs to the class IV-like SAM-binding methyltransferase superfamily. RNA methyltransferase TrmH family.</text>
</comment>
<evidence type="ECO:0000256" key="3">
    <source>
        <dbReference type="ARBA" id="ARBA00022679"/>
    </source>
</evidence>
<proteinExistence type="inferred from homology"/>
<dbReference type="InterPro" id="IPR051259">
    <property type="entry name" value="rRNA_Methyltransferase"/>
</dbReference>
<evidence type="ECO:0000313" key="5">
    <source>
        <dbReference type="EMBL" id="MBC8562025.1"/>
    </source>
</evidence>
<dbReference type="GO" id="GO:0032259">
    <property type="term" value="P:methylation"/>
    <property type="evidence" value="ECO:0007669"/>
    <property type="project" value="UniProtKB-KW"/>
</dbReference>
<keyword evidence="2 5" id="KW-0489">Methyltransferase</keyword>
<dbReference type="InterPro" id="IPR029064">
    <property type="entry name" value="Ribosomal_eL30-like_sf"/>
</dbReference>
<accession>A0ABR7N128</accession>
<dbReference type="EMBL" id="JACRSX010000004">
    <property type="protein sequence ID" value="MBC8562025.1"/>
    <property type="molecule type" value="Genomic_DNA"/>
</dbReference>
<dbReference type="CDD" id="cd18095">
    <property type="entry name" value="SpoU-like_rRNA-MTase"/>
    <property type="match status" value="1"/>
</dbReference>
<dbReference type="Pfam" id="PF00588">
    <property type="entry name" value="SpoU_methylase"/>
    <property type="match status" value="1"/>
</dbReference>
<gene>
    <name evidence="5" type="ORF">H8704_05155</name>
</gene>